<dbReference type="PANTHER" id="PTHR33990:SF1">
    <property type="entry name" value="PROTEIN YJDN"/>
    <property type="match status" value="1"/>
</dbReference>
<evidence type="ECO:0000313" key="2">
    <source>
        <dbReference type="EMBL" id="GHH98699.1"/>
    </source>
</evidence>
<proteinExistence type="predicted"/>
<name>A0ABQ3N199_9BACI</name>
<keyword evidence="3" id="KW-1185">Reference proteome</keyword>
<dbReference type="Proteomes" id="UP000637074">
    <property type="component" value="Unassembled WGS sequence"/>
</dbReference>
<dbReference type="InterPro" id="IPR029068">
    <property type="entry name" value="Glyas_Bleomycin-R_OHBP_Dase"/>
</dbReference>
<comment type="caution">
    <text evidence="2">The sequence shown here is derived from an EMBL/GenBank/DDBJ whole genome shotgun (WGS) entry which is preliminary data.</text>
</comment>
<dbReference type="EMBL" id="BNDS01000008">
    <property type="protein sequence ID" value="GHH98699.1"/>
    <property type="molecule type" value="Genomic_DNA"/>
</dbReference>
<protein>
    <recommendedName>
        <fullName evidence="1">PhnB-like domain-containing protein</fullName>
    </recommendedName>
</protein>
<dbReference type="RefSeq" id="WP_191272798.1">
    <property type="nucleotide sequence ID" value="NZ_BNDS01000008.1"/>
</dbReference>
<gene>
    <name evidence="2" type="ORF">AM1BK_22420</name>
</gene>
<dbReference type="SUPFAM" id="SSF54593">
    <property type="entry name" value="Glyoxalase/Bleomycin resistance protein/Dihydroxybiphenyl dioxygenase"/>
    <property type="match status" value="1"/>
</dbReference>
<feature type="domain" description="PhnB-like" evidence="1">
    <location>
        <begin position="7"/>
        <end position="127"/>
    </location>
</feature>
<sequence>MGTLTPFLLSTDARSQAEFYTRSLGGEIVSIITHGEVMGEQGDPKDKVIHLCLSIADGNAIFMADTMKSTPDGSDVLLNISYKTEAEAREAFQKLALGGNVRFPLELQPFGYYGEVQDQYGVSWMITADSEIL</sequence>
<evidence type="ECO:0000313" key="3">
    <source>
        <dbReference type="Proteomes" id="UP000637074"/>
    </source>
</evidence>
<dbReference type="Gene3D" id="3.10.180.10">
    <property type="entry name" value="2,3-Dihydroxybiphenyl 1,2-Dioxygenase, domain 1"/>
    <property type="match status" value="1"/>
</dbReference>
<organism evidence="2 3">
    <name type="scientific">Neobacillus kokaensis</name>
    <dbReference type="NCBI Taxonomy" id="2759023"/>
    <lineage>
        <taxon>Bacteria</taxon>
        <taxon>Bacillati</taxon>
        <taxon>Bacillota</taxon>
        <taxon>Bacilli</taxon>
        <taxon>Bacillales</taxon>
        <taxon>Bacillaceae</taxon>
        <taxon>Neobacillus</taxon>
    </lineage>
</organism>
<accession>A0ABQ3N199</accession>
<dbReference type="PANTHER" id="PTHR33990">
    <property type="entry name" value="PROTEIN YJDN-RELATED"/>
    <property type="match status" value="1"/>
</dbReference>
<evidence type="ECO:0000259" key="1">
    <source>
        <dbReference type="Pfam" id="PF06983"/>
    </source>
</evidence>
<dbReference type="InterPro" id="IPR028973">
    <property type="entry name" value="PhnB-like"/>
</dbReference>
<reference evidence="2 3" key="1">
    <citation type="journal article" date="2022" name="Int. J. Syst. Evol. Microbiol.">
        <title>Neobacillus kokaensis sp. nov., isolated from soil.</title>
        <authorList>
            <person name="Yuki K."/>
            <person name="Matsubara H."/>
            <person name="Yamaguchi S."/>
        </authorList>
    </citation>
    <scope>NUCLEOTIDE SEQUENCE [LARGE SCALE GENOMIC DNA]</scope>
    <source>
        <strain evidence="2 3">LOB 377</strain>
    </source>
</reference>
<dbReference type="Pfam" id="PF06983">
    <property type="entry name" value="3-dmu-9_3-mt"/>
    <property type="match status" value="1"/>
</dbReference>